<gene>
    <name evidence="2" type="ORF">VW35_00745</name>
</gene>
<sequence length="88" mass="9462">METATDLAAKTAEPFLQSGTLGATVVALALTLVAVVIFGWRVIDGKDKRIAELEKGWRDDLRTSLVSVTTAVAALEKAEAFVMDQGRR</sequence>
<reference evidence="2 3" key="1">
    <citation type="submission" date="2015-03" db="EMBL/GenBank/DDBJ databases">
        <authorList>
            <person name="Hassan Y.I."/>
            <person name="Lepp D."/>
            <person name="Zhou T."/>
        </authorList>
    </citation>
    <scope>NUCLEOTIDE SEQUENCE [LARGE SCALE GENOMIC DNA]</scope>
    <source>
        <strain evidence="2 3">GH2-10</strain>
    </source>
</reference>
<feature type="transmembrane region" description="Helical" evidence="1">
    <location>
        <begin position="20"/>
        <end position="40"/>
    </location>
</feature>
<dbReference type="Proteomes" id="UP000033514">
    <property type="component" value="Unassembled WGS sequence"/>
</dbReference>
<evidence type="ECO:0000313" key="2">
    <source>
        <dbReference type="EMBL" id="KKB80773.1"/>
    </source>
</evidence>
<dbReference type="RefSeq" id="WP_046141125.1">
    <property type="nucleotide sequence ID" value="NZ_LAJG01000005.1"/>
</dbReference>
<evidence type="ECO:0000313" key="3">
    <source>
        <dbReference type="Proteomes" id="UP000033514"/>
    </source>
</evidence>
<name>A0A0F5LEJ0_9HYPH</name>
<dbReference type="EMBL" id="LAJG01000005">
    <property type="protein sequence ID" value="KKB80773.1"/>
    <property type="molecule type" value="Genomic_DNA"/>
</dbReference>
<organism evidence="2 3">
    <name type="scientific">Devosia soli</name>
    <dbReference type="NCBI Taxonomy" id="361041"/>
    <lineage>
        <taxon>Bacteria</taxon>
        <taxon>Pseudomonadati</taxon>
        <taxon>Pseudomonadota</taxon>
        <taxon>Alphaproteobacteria</taxon>
        <taxon>Hyphomicrobiales</taxon>
        <taxon>Devosiaceae</taxon>
        <taxon>Devosia</taxon>
    </lineage>
</organism>
<protein>
    <submittedName>
        <fullName evidence="2">Uncharacterized protein</fullName>
    </submittedName>
</protein>
<keyword evidence="3" id="KW-1185">Reference proteome</keyword>
<comment type="caution">
    <text evidence="2">The sequence shown here is derived from an EMBL/GenBank/DDBJ whole genome shotgun (WGS) entry which is preliminary data.</text>
</comment>
<accession>A0A0F5LEJ0</accession>
<dbReference type="STRING" id="361041.VW35_00745"/>
<dbReference type="AlphaFoldDB" id="A0A0F5LEJ0"/>
<evidence type="ECO:0000256" key="1">
    <source>
        <dbReference type="SAM" id="Phobius"/>
    </source>
</evidence>
<dbReference type="PATRIC" id="fig|361041.3.peg.3532"/>
<keyword evidence="1" id="KW-0812">Transmembrane</keyword>
<keyword evidence="1" id="KW-0472">Membrane</keyword>
<proteinExistence type="predicted"/>
<keyword evidence="1" id="KW-1133">Transmembrane helix</keyword>